<dbReference type="Gene3D" id="1.20.1070.10">
    <property type="entry name" value="Rhodopsin 7-helix transmembrane proteins"/>
    <property type="match status" value="1"/>
</dbReference>
<dbReference type="InterPro" id="IPR017452">
    <property type="entry name" value="GPCR_Rhodpsn_7TM"/>
</dbReference>
<sequence length="245" mass="27641">MYFFLVNLSFIDLCYSSSAIPKLLVDLLSTHRTISVIGCLIQFKVLLLVAGSECQLLAVMAYDRYIAICRPLHYQVLMRWSVCCHLAAFVWIFSFINIIIPSLVMPIIVCYPNKINHFMCEVLSVLRLSCDDTSLQELVIFIVGFFAIVLPFMLIILSYICIISTVLKIRAAGRSKAFSTCTSHITVVATYFGTAMVTYLTPPSVESPNQDKYVSIFYVIISPMLNPLIYSLGNREVKKAVTKLF</sequence>
<feature type="transmembrane region" description="Helical" evidence="10">
    <location>
        <begin position="213"/>
        <end position="233"/>
    </location>
</feature>
<dbReference type="Proteomes" id="UP001176940">
    <property type="component" value="Unassembled WGS sequence"/>
</dbReference>
<gene>
    <name evidence="13" type="ORF">RIMI_LOCUS18387106</name>
</gene>
<dbReference type="InterPro" id="IPR000725">
    <property type="entry name" value="Olfact_rcpt"/>
</dbReference>
<organism evidence="13 14">
    <name type="scientific">Ranitomeya imitator</name>
    <name type="common">mimic poison frog</name>
    <dbReference type="NCBI Taxonomy" id="111125"/>
    <lineage>
        <taxon>Eukaryota</taxon>
        <taxon>Metazoa</taxon>
        <taxon>Chordata</taxon>
        <taxon>Craniata</taxon>
        <taxon>Vertebrata</taxon>
        <taxon>Euteleostomi</taxon>
        <taxon>Amphibia</taxon>
        <taxon>Batrachia</taxon>
        <taxon>Anura</taxon>
        <taxon>Neobatrachia</taxon>
        <taxon>Hyloidea</taxon>
        <taxon>Dendrobatidae</taxon>
        <taxon>Dendrobatinae</taxon>
        <taxon>Ranitomeya</taxon>
    </lineage>
</organism>
<evidence type="ECO:0000256" key="3">
    <source>
        <dbReference type="ARBA" id="ARBA00022606"/>
    </source>
</evidence>
<evidence type="ECO:0000256" key="10">
    <source>
        <dbReference type="RuleBase" id="RU363047"/>
    </source>
</evidence>
<dbReference type="SUPFAM" id="SSF81321">
    <property type="entry name" value="Family A G protein-coupled receptor-like"/>
    <property type="match status" value="1"/>
</dbReference>
<evidence type="ECO:0000256" key="11">
    <source>
        <dbReference type="SAM" id="SignalP"/>
    </source>
</evidence>
<keyword evidence="3 10" id="KW-0716">Sensory transduction</keyword>
<evidence type="ECO:0000313" key="14">
    <source>
        <dbReference type="Proteomes" id="UP001176940"/>
    </source>
</evidence>
<keyword evidence="6 10" id="KW-1133">Transmembrane helix</keyword>
<keyword evidence="9" id="KW-0675">Receptor</keyword>
<evidence type="ECO:0000313" key="13">
    <source>
        <dbReference type="EMBL" id="CAJ0962807.1"/>
    </source>
</evidence>
<feature type="transmembrane region" description="Helical" evidence="10">
    <location>
        <begin position="138"/>
        <end position="166"/>
    </location>
</feature>
<dbReference type="PRINTS" id="PR00245">
    <property type="entry name" value="OLFACTORYR"/>
</dbReference>
<accession>A0ABN9M9V2</accession>
<reference evidence="13" key="1">
    <citation type="submission" date="2023-07" db="EMBL/GenBank/DDBJ databases">
        <authorList>
            <person name="Stuckert A."/>
        </authorList>
    </citation>
    <scope>NUCLEOTIDE SEQUENCE</scope>
</reference>
<dbReference type="PROSITE" id="PS00237">
    <property type="entry name" value="G_PROTEIN_RECEP_F1_1"/>
    <property type="match status" value="1"/>
</dbReference>
<keyword evidence="9" id="KW-0297">G-protein coupled receptor</keyword>
<evidence type="ECO:0000259" key="12">
    <source>
        <dbReference type="PROSITE" id="PS50262"/>
    </source>
</evidence>
<evidence type="ECO:0000256" key="9">
    <source>
        <dbReference type="RuleBase" id="RU000688"/>
    </source>
</evidence>
<comment type="subcellular location">
    <subcellularLocation>
        <location evidence="1 10">Cell membrane</location>
        <topology evidence="1 10">Multi-pass membrane protein</topology>
    </subcellularLocation>
</comment>
<evidence type="ECO:0000256" key="1">
    <source>
        <dbReference type="ARBA" id="ARBA00004651"/>
    </source>
</evidence>
<feature type="domain" description="G-protein coupled receptors family 1 profile" evidence="12">
    <location>
        <begin position="1"/>
        <end position="230"/>
    </location>
</feature>
<feature type="signal peptide" evidence="11">
    <location>
        <begin position="1"/>
        <end position="16"/>
    </location>
</feature>
<evidence type="ECO:0000256" key="5">
    <source>
        <dbReference type="ARBA" id="ARBA00022725"/>
    </source>
</evidence>
<evidence type="ECO:0000256" key="6">
    <source>
        <dbReference type="ARBA" id="ARBA00022989"/>
    </source>
</evidence>
<dbReference type="Pfam" id="PF13853">
    <property type="entry name" value="7tm_4"/>
    <property type="match status" value="1"/>
</dbReference>
<feature type="chain" id="PRO_5045392178" description="Olfactory receptor" evidence="11">
    <location>
        <begin position="17"/>
        <end position="245"/>
    </location>
</feature>
<dbReference type="PROSITE" id="PS50262">
    <property type="entry name" value="G_PROTEIN_RECEP_F1_2"/>
    <property type="match status" value="1"/>
</dbReference>
<dbReference type="EMBL" id="CAUEEQ010055910">
    <property type="protein sequence ID" value="CAJ0962807.1"/>
    <property type="molecule type" value="Genomic_DNA"/>
</dbReference>
<feature type="transmembrane region" description="Helical" evidence="10">
    <location>
        <begin position="178"/>
        <end position="201"/>
    </location>
</feature>
<proteinExistence type="inferred from homology"/>
<keyword evidence="11" id="KW-0732">Signal</keyword>
<name>A0ABN9M9V2_9NEOB</name>
<keyword evidence="4 9" id="KW-0812">Transmembrane</keyword>
<protein>
    <recommendedName>
        <fullName evidence="10">Olfactory receptor</fullName>
    </recommendedName>
</protein>
<comment type="caution">
    <text evidence="10">Lacks conserved residue(s) required for the propagation of feature annotation.</text>
</comment>
<feature type="transmembrane region" description="Helical" evidence="10">
    <location>
        <begin position="83"/>
        <end position="109"/>
    </location>
</feature>
<evidence type="ECO:0000256" key="2">
    <source>
        <dbReference type="ARBA" id="ARBA00022475"/>
    </source>
</evidence>
<dbReference type="PANTHER" id="PTHR26453">
    <property type="entry name" value="OLFACTORY RECEPTOR"/>
    <property type="match status" value="1"/>
</dbReference>
<dbReference type="PRINTS" id="PR00237">
    <property type="entry name" value="GPCRRHODOPSN"/>
</dbReference>
<keyword evidence="2 10" id="KW-1003">Cell membrane</keyword>
<evidence type="ECO:0000256" key="7">
    <source>
        <dbReference type="ARBA" id="ARBA00023136"/>
    </source>
</evidence>
<keyword evidence="14" id="KW-1185">Reference proteome</keyword>
<evidence type="ECO:0000256" key="8">
    <source>
        <dbReference type="ARBA" id="ARBA00023224"/>
    </source>
</evidence>
<comment type="similarity">
    <text evidence="9">Belongs to the G-protein coupled receptor 1 family.</text>
</comment>
<dbReference type="InterPro" id="IPR000276">
    <property type="entry name" value="GPCR_Rhodpsn"/>
</dbReference>
<keyword evidence="8 9" id="KW-0807">Transducer</keyword>
<comment type="caution">
    <text evidence="13">The sequence shown here is derived from an EMBL/GenBank/DDBJ whole genome shotgun (WGS) entry which is preliminary data.</text>
</comment>
<evidence type="ECO:0000256" key="4">
    <source>
        <dbReference type="ARBA" id="ARBA00022692"/>
    </source>
</evidence>
<keyword evidence="5 10" id="KW-0552">Olfaction</keyword>
<keyword evidence="7 10" id="KW-0472">Membrane</keyword>